<organism evidence="11 12">
    <name type="scientific">Rhodohalobacter barkolensis</name>
    <dbReference type="NCBI Taxonomy" id="2053187"/>
    <lineage>
        <taxon>Bacteria</taxon>
        <taxon>Pseudomonadati</taxon>
        <taxon>Balneolota</taxon>
        <taxon>Balneolia</taxon>
        <taxon>Balneolales</taxon>
        <taxon>Balneolaceae</taxon>
        <taxon>Rhodohalobacter</taxon>
    </lineage>
</organism>
<comment type="similarity">
    <text evidence="3 9">Belongs to the D-isomer specific 2-hydroxyacid dehydrogenase family.</text>
</comment>
<comment type="function">
    <text evidence="1">Catalyzes the reversible oxidation of 3-phospho-D-glycerate to 3-phosphonooxypyruvate, the first step of the phosphorylated L-serine biosynthesis pathway. Also catalyzes the reversible oxidation of 2-hydroxyglutarate to 2-oxoglutarate.</text>
</comment>
<dbReference type="PANTHER" id="PTHR42938:SF47">
    <property type="entry name" value="HYDROXYPYRUVATE REDUCTASE"/>
    <property type="match status" value="1"/>
</dbReference>
<proteinExistence type="inferred from homology"/>
<comment type="caution">
    <text evidence="11">The sequence shown here is derived from an EMBL/GenBank/DDBJ whole genome shotgun (WGS) entry which is preliminary data.</text>
</comment>
<dbReference type="InterPro" id="IPR036291">
    <property type="entry name" value="NAD(P)-bd_dom_sf"/>
</dbReference>
<dbReference type="EMBL" id="PISP01000003">
    <property type="protein sequence ID" value="PKD43039.1"/>
    <property type="molecule type" value="Genomic_DNA"/>
</dbReference>
<keyword evidence="12" id="KW-1185">Reference proteome</keyword>
<dbReference type="AlphaFoldDB" id="A0A2N0VFT3"/>
<dbReference type="GO" id="GO:0004617">
    <property type="term" value="F:phosphoglycerate dehydrogenase activity"/>
    <property type="evidence" value="ECO:0007669"/>
    <property type="project" value="UniProtKB-UniRule"/>
</dbReference>
<dbReference type="InterPro" id="IPR045626">
    <property type="entry name" value="PGDH_ASB_dom"/>
</dbReference>
<dbReference type="PROSITE" id="PS00065">
    <property type="entry name" value="D_2_HYDROXYACID_DH_1"/>
    <property type="match status" value="1"/>
</dbReference>
<dbReference type="Pfam" id="PF00389">
    <property type="entry name" value="2-Hacid_dh"/>
    <property type="match status" value="1"/>
</dbReference>
<dbReference type="InterPro" id="IPR002912">
    <property type="entry name" value="ACT_dom"/>
</dbReference>
<evidence type="ECO:0000256" key="6">
    <source>
        <dbReference type="ARBA" id="ARBA00023027"/>
    </source>
</evidence>
<comment type="catalytic activity">
    <reaction evidence="7">
        <text>(R)-2-hydroxyglutarate + NAD(+) = 2-oxoglutarate + NADH + H(+)</text>
        <dbReference type="Rhea" id="RHEA:49612"/>
        <dbReference type="ChEBI" id="CHEBI:15378"/>
        <dbReference type="ChEBI" id="CHEBI:15801"/>
        <dbReference type="ChEBI" id="CHEBI:16810"/>
        <dbReference type="ChEBI" id="CHEBI:57540"/>
        <dbReference type="ChEBI" id="CHEBI:57945"/>
        <dbReference type="EC" id="1.1.1.399"/>
    </reaction>
</comment>
<dbReference type="InterPro" id="IPR045865">
    <property type="entry name" value="ACT-like_dom_sf"/>
</dbReference>
<comment type="pathway">
    <text evidence="2 9">Amino-acid biosynthesis; L-serine biosynthesis; L-serine from 3-phospho-D-glycerate: step 1/3.</text>
</comment>
<dbReference type="InterPro" id="IPR006140">
    <property type="entry name" value="D-isomer_DH_NAD-bd"/>
</dbReference>
<evidence type="ECO:0000256" key="9">
    <source>
        <dbReference type="RuleBase" id="RU363003"/>
    </source>
</evidence>
<dbReference type="FunFam" id="3.40.50.720:FF:000021">
    <property type="entry name" value="D-3-phosphoglycerate dehydrogenase"/>
    <property type="match status" value="1"/>
</dbReference>
<accession>A0A2N0VFT3</accession>
<dbReference type="Pfam" id="PF19304">
    <property type="entry name" value="PGDH_inter"/>
    <property type="match status" value="1"/>
</dbReference>
<dbReference type="SUPFAM" id="SSF51735">
    <property type="entry name" value="NAD(P)-binding Rossmann-fold domains"/>
    <property type="match status" value="1"/>
</dbReference>
<dbReference type="EC" id="1.1.1.95" evidence="9"/>
<comment type="catalytic activity">
    <reaction evidence="8 9">
        <text>(2R)-3-phosphoglycerate + NAD(+) = 3-phosphooxypyruvate + NADH + H(+)</text>
        <dbReference type="Rhea" id="RHEA:12641"/>
        <dbReference type="ChEBI" id="CHEBI:15378"/>
        <dbReference type="ChEBI" id="CHEBI:18110"/>
        <dbReference type="ChEBI" id="CHEBI:57540"/>
        <dbReference type="ChEBI" id="CHEBI:57945"/>
        <dbReference type="ChEBI" id="CHEBI:58272"/>
        <dbReference type="EC" id="1.1.1.95"/>
    </reaction>
</comment>
<keyword evidence="5 9" id="KW-0560">Oxidoreductase</keyword>
<dbReference type="Gene3D" id="3.30.70.260">
    <property type="match status" value="1"/>
</dbReference>
<dbReference type="PANTHER" id="PTHR42938">
    <property type="entry name" value="FORMATE DEHYDROGENASE 1"/>
    <property type="match status" value="1"/>
</dbReference>
<evidence type="ECO:0000256" key="8">
    <source>
        <dbReference type="ARBA" id="ARBA00048731"/>
    </source>
</evidence>
<dbReference type="CDD" id="cd04879">
    <property type="entry name" value="ACT_3PGDH-like"/>
    <property type="match status" value="1"/>
</dbReference>
<dbReference type="GO" id="GO:0051287">
    <property type="term" value="F:NAD binding"/>
    <property type="evidence" value="ECO:0007669"/>
    <property type="project" value="UniProtKB-UniRule"/>
</dbReference>
<dbReference type="InterPro" id="IPR029009">
    <property type="entry name" value="ASB_dom_sf"/>
</dbReference>
<dbReference type="UniPathway" id="UPA00135">
    <property type="reaction ID" value="UER00196"/>
</dbReference>
<evidence type="ECO:0000313" key="12">
    <source>
        <dbReference type="Proteomes" id="UP000233398"/>
    </source>
</evidence>
<evidence type="ECO:0000256" key="7">
    <source>
        <dbReference type="ARBA" id="ARBA00048126"/>
    </source>
</evidence>
<reference evidence="11 12" key="1">
    <citation type="submission" date="2017-11" db="EMBL/GenBank/DDBJ databases">
        <title>Rhodohalobacter 15182 sp. nov., isolated from a salt lake.</title>
        <authorList>
            <person name="Han S."/>
        </authorList>
    </citation>
    <scope>NUCLEOTIDE SEQUENCE [LARGE SCALE GENOMIC DNA]</scope>
    <source>
        <strain evidence="11 12">15182</strain>
    </source>
</reference>
<dbReference type="RefSeq" id="WP_101073514.1">
    <property type="nucleotide sequence ID" value="NZ_PISP01000003.1"/>
</dbReference>
<evidence type="ECO:0000313" key="11">
    <source>
        <dbReference type="EMBL" id="PKD43039.1"/>
    </source>
</evidence>
<gene>
    <name evidence="11" type="ORF">CWD77_10405</name>
</gene>
<dbReference type="NCBIfam" id="TIGR01327">
    <property type="entry name" value="PGDH"/>
    <property type="match status" value="1"/>
</dbReference>
<dbReference type="Gene3D" id="3.40.50.720">
    <property type="entry name" value="NAD(P)-binding Rossmann-like Domain"/>
    <property type="match status" value="2"/>
</dbReference>
<sequence length="529" mass="57466">MPYQVLLLDNVDPSCATVFKERGIETTTPGKLSDSELKETIGKYDAVVLRSGTTITKELLDHAKNLKVIGRAGVGVDNIDIPAATAKGVLVMNTPDGNTISTAEHTCGMILALSRNIPEAVSRVKNNGWDRKSFMGTEVHGKKLGIVGLGKIGSEVALRMKAFGMEVFAYDPFTTKEHAGSINVELLELDELLATCDYLTVHTPLTEKTKGMVSLENADKIKEGIRLVNCARGGIYKEDDLLPLIEKGVVTGVALDVYTSEPPTPELYEVLKNPAIICTPHLGASTEEAQEKVAVQIAEQISDALESKNYKGSLNGKSISLLTNKEVQPYVELAEKLGKVTGQIMPDNTNSFSFEYTGDCSKYADVLTDGILKGMLSQFVDESVNLINARHFAEERGMNIRETTSSNDKMYKDLVTIQLSDEAPYKKISAAVFGPNDYRIVEIDGYGIELRLEGDILMYQNQDKPGMLAAVASALSERDINIGALSLGRAGKGTNAITAVIIDKQLSQQEINLIHDLDGVKNVKYISLS</sequence>
<protein>
    <recommendedName>
        <fullName evidence="4 9">D-3-phosphoglycerate dehydrogenase</fullName>
        <ecNumber evidence="9">1.1.1.95</ecNumber>
    </recommendedName>
</protein>
<keyword evidence="9" id="KW-0718">Serine biosynthesis</keyword>
<evidence type="ECO:0000256" key="1">
    <source>
        <dbReference type="ARBA" id="ARBA00003800"/>
    </source>
</evidence>
<evidence type="ECO:0000256" key="2">
    <source>
        <dbReference type="ARBA" id="ARBA00005216"/>
    </source>
</evidence>
<evidence type="ECO:0000256" key="5">
    <source>
        <dbReference type="ARBA" id="ARBA00023002"/>
    </source>
</evidence>
<dbReference type="InterPro" id="IPR006236">
    <property type="entry name" value="PGDH"/>
</dbReference>
<dbReference type="GO" id="GO:0006564">
    <property type="term" value="P:L-serine biosynthetic process"/>
    <property type="evidence" value="ECO:0007669"/>
    <property type="project" value="UniProtKB-UniRule"/>
</dbReference>
<evidence type="ECO:0000256" key="4">
    <source>
        <dbReference type="ARBA" id="ARBA00021582"/>
    </source>
</evidence>
<dbReference type="Proteomes" id="UP000233398">
    <property type="component" value="Unassembled WGS sequence"/>
</dbReference>
<feature type="domain" description="ACT" evidence="10">
    <location>
        <begin position="456"/>
        <end position="528"/>
    </location>
</feature>
<dbReference type="OrthoDB" id="9805416at2"/>
<keyword evidence="9" id="KW-0028">Amino-acid biosynthesis</keyword>
<dbReference type="Pfam" id="PF02826">
    <property type="entry name" value="2-Hacid_dh_C"/>
    <property type="match status" value="1"/>
</dbReference>
<dbReference type="InterPro" id="IPR006139">
    <property type="entry name" value="D-isomer_2_OHA_DH_cat_dom"/>
</dbReference>
<evidence type="ECO:0000259" key="10">
    <source>
        <dbReference type="PROSITE" id="PS51671"/>
    </source>
</evidence>
<keyword evidence="6 9" id="KW-0520">NAD</keyword>
<dbReference type="SUPFAM" id="SSF143548">
    <property type="entry name" value="Serine metabolism enzymes domain"/>
    <property type="match status" value="1"/>
</dbReference>
<dbReference type="SUPFAM" id="SSF55021">
    <property type="entry name" value="ACT-like"/>
    <property type="match status" value="1"/>
</dbReference>
<dbReference type="Pfam" id="PF01842">
    <property type="entry name" value="ACT"/>
    <property type="match status" value="1"/>
</dbReference>
<dbReference type="SUPFAM" id="SSF52283">
    <property type="entry name" value="Formate/glycerate dehydrogenase catalytic domain-like"/>
    <property type="match status" value="1"/>
</dbReference>
<dbReference type="PROSITE" id="PS51671">
    <property type="entry name" value="ACT"/>
    <property type="match status" value="1"/>
</dbReference>
<dbReference type="FunFam" id="3.30.1330.90:FF:000003">
    <property type="entry name" value="D-3-phosphoglycerate dehydrogenase"/>
    <property type="match status" value="1"/>
</dbReference>
<dbReference type="Gene3D" id="3.30.1330.90">
    <property type="entry name" value="D-3-phosphoglycerate dehydrogenase, domain 3"/>
    <property type="match status" value="1"/>
</dbReference>
<evidence type="ECO:0000256" key="3">
    <source>
        <dbReference type="ARBA" id="ARBA00005854"/>
    </source>
</evidence>
<name>A0A2N0VFT3_9BACT</name>
<dbReference type="CDD" id="cd12173">
    <property type="entry name" value="PGDH_4"/>
    <property type="match status" value="1"/>
</dbReference>
<dbReference type="InterPro" id="IPR029752">
    <property type="entry name" value="D-isomer_DH_CS1"/>
</dbReference>